<protein>
    <submittedName>
        <fullName evidence="2">GCN5-related N-acetyltransferase</fullName>
    </submittedName>
</protein>
<dbReference type="EMBL" id="JQEC01000021">
    <property type="protein sequence ID" value="KGJ93827.1"/>
    <property type="molecule type" value="Genomic_DNA"/>
</dbReference>
<evidence type="ECO:0000259" key="1">
    <source>
        <dbReference type="Pfam" id="PF13302"/>
    </source>
</evidence>
<gene>
    <name evidence="2" type="ORF">GAB14E_2382</name>
</gene>
<name>A0A099KVC4_COLPS</name>
<dbReference type="SUPFAM" id="SSF55729">
    <property type="entry name" value="Acyl-CoA N-acyltransferases (Nat)"/>
    <property type="match status" value="1"/>
</dbReference>
<reference evidence="2 3" key="1">
    <citation type="submission" date="2014-08" db="EMBL/GenBank/DDBJ databases">
        <title>Genomic and Phenotypic Diversity of Colwellia psychrerythraea strains from Disparate Marine Basins.</title>
        <authorList>
            <person name="Techtmann S.M."/>
            <person name="Stelling S.C."/>
            <person name="Utturkar S.M."/>
            <person name="Alshibli N."/>
            <person name="Harris A."/>
            <person name="Brown S.D."/>
            <person name="Hazen T.C."/>
        </authorList>
    </citation>
    <scope>NUCLEOTIDE SEQUENCE [LARGE SCALE GENOMIC DNA]</scope>
    <source>
        <strain evidence="2 3">GAB14E</strain>
    </source>
</reference>
<evidence type="ECO:0000313" key="2">
    <source>
        <dbReference type="EMBL" id="KGJ93827.1"/>
    </source>
</evidence>
<keyword evidence="2" id="KW-0808">Transferase</keyword>
<dbReference type="InterPro" id="IPR000182">
    <property type="entry name" value="GNAT_dom"/>
</dbReference>
<dbReference type="Gene3D" id="3.40.630.30">
    <property type="match status" value="1"/>
</dbReference>
<dbReference type="Proteomes" id="UP000029868">
    <property type="component" value="Unassembled WGS sequence"/>
</dbReference>
<dbReference type="InterPro" id="IPR016181">
    <property type="entry name" value="Acyl_CoA_acyltransferase"/>
</dbReference>
<dbReference type="AlphaFoldDB" id="A0A099KVC4"/>
<comment type="caution">
    <text evidence="2">The sequence shown here is derived from an EMBL/GenBank/DDBJ whole genome shotgun (WGS) entry which is preliminary data.</text>
</comment>
<proteinExistence type="predicted"/>
<organism evidence="2 3">
    <name type="scientific">Colwellia psychrerythraea</name>
    <name type="common">Vibrio psychroerythus</name>
    <dbReference type="NCBI Taxonomy" id="28229"/>
    <lineage>
        <taxon>Bacteria</taxon>
        <taxon>Pseudomonadati</taxon>
        <taxon>Pseudomonadota</taxon>
        <taxon>Gammaproteobacteria</taxon>
        <taxon>Alteromonadales</taxon>
        <taxon>Colwelliaceae</taxon>
        <taxon>Colwellia</taxon>
    </lineage>
</organism>
<accession>A0A099KVC4</accession>
<sequence length="78" mass="8687">MAEKHAGKGYASYCLTELIRIANNSYLINKVEAQVLDNNPASITVLKKQGFYMLFHEPNFTELNGVKLGCTTFRCVSA</sequence>
<dbReference type="Pfam" id="PF13302">
    <property type="entry name" value="Acetyltransf_3"/>
    <property type="match status" value="1"/>
</dbReference>
<evidence type="ECO:0000313" key="3">
    <source>
        <dbReference type="Proteomes" id="UP000029868"/>
    </source>
</evidence>
<feature type="domain" description="N-acetyltransferase" evidence="1">
    <location>
        <begin position="3"/>
        <end position="51"/>
    </location>
</feature>
<dbReference type="GO" id="GO:0016747">
    <property type="term" value="F:acyltransferase activity, transferring groups other than amino-acyl groups"/>
    <property type="evidence" value="ECO:0007669"/>
    <property type="project" value="InterPro"/>
</dbReference>